<dbReference type="EMBL" id="JARKIF010000002">
    <property type="protein sequence ID" value="KAJ7647359.1"/>
    <property type="molecule type" value="Genomic_DNA"/>
</dbReference>
<dbReference type="AlphaFoldDB" id="A0AAD7FWU7"/>
<organism evidence="6 7">
    <name type="scientific">Roridomyces roridus</name>
    <dbReference type="NCBI Taxonomy" id="1738132"/>
    <lineage>
        <taxon>Eukaryota</taxon>
        <taxon>Fungi</taxon>
        <taxon>Dikarya</taxon>
        <taxon>Basidiomycota</taxon>
        <taxon>Agaricomycotina</taxon>
        <taxon>Agaricomycetes</taxon>
        <taxon>Agaricomycetidae</taxon>
        <taxon>Agaricales</taxon>
        <taxon>Marasmiineae</taxon>
        <taxon>Mycenaceae</taxon>
        <taxon>Roridomyces</taxon>
    </lineage>
</organism>
<dbReference type="PANTHER" id="PTHR28013">
    <property type="entry name" value="PROTEIN DCV1-RELATED"/>
    <property type="match status" value="1"/>
</dbReference>
<keyword evidence="2 5" id="KW-0812">Transmembrane</keyword>
<comment type="subcellular location">
    <subcellularLocation>
        <location evidence="1">Membrane</location>
        <topology evidence="1">Multi-pass membrane protein</topology>
    </subcellularLocation>
</comment>
<comment type="caution">
    <text evidence="6">The sequence shown here is derived from an EMBL/GenBank/DDBJ whole genome shotgun (WGS) entry which is preliminary data.</text>
</comment>
<evidence type="ECO:0000256" key="1">
    <source>
        <dbReference type="ARBA" id="ARBA00004141"/>
    </source>
</evidence>
<evidence type="ECO:0000313" key="6">
    <source>
        <dbReference type="EMBL" id="KAJ7647359.1"/>
    </source>
</evidence>
<feature type="transmembrane region" description="Helical" evidence="5">
    <location>
        <begin position="12"/>
        <end position="32"/>
    </location>
</feature>
<keyword evidence="4 5" id="KW-0472">Membrane</keyword>
<protein>
    <submittedName>
        <fullName evidence="6">Pali-domain-containing protein</fullName>
    </submittedName>
</protein>
<feature type="transmembrane region" description="Helical" evidence="5">
    <location>
        <begin position="88"/>
        <end position="111"/>
    </location>
</feature>
<proteinExistence type="predicted"/>
<dbReference type="GO" id="GO:0032153">
    <property type="term" value="C:cell division site"/>
    <property type="evidence" value="ECO:0007669"/>
    <property type="project" value="TreeGrafter"/>
</dbReference>
<evidence type="ECO:0000256" key="2">
    <source>
        <dbReference type="ARBA" id="ARBA00022692"/>
    </source>
</evidence>
<gene>
    <name evidence="6" type="ORF">FB45DRAFT_893226</name>
</gene>
<dbReference type="PANTHER" id="PTHR28013:SF3">
    <property type="entry name" value="PROTEIN DCV1-RELATED"/>
    <property type="match status" value="1"/>
</dbReference>
<dbReference type="GO" id="GO:0035838">
    <property type="term" value="C:growing cell tip"/>
    <property type="evidence" value="ECO:0007669"/>
    <property type="project" value="TreeGrafter"/>
</dbReference>
<evidence type="ECO:0000256" key="5">
    <source>
        <dbReference type="SAM" id="Phobius"/>
    </source>
</evidence>
<name>A0AAD7FWU7_9AGAR</name>
<accession>A0AAD7FWU7</accession>
<evidence type="ECO:0000256" key="3">
    <source>
        <dbReference type="ARBA" id="ARBA00022989"/>
    </source>
</evidence>
<feature type="transmembrane region" description="Helical" evidence="5">
    <location>
        <begin position="118"/>
        <end position="142"/>
    </location>
</feature>
<keyword evidence="7" id="KW-1185">Reference proteome</keyword>
<sequence>MSAAVYARGASVVLCLAAAVFLILVTISAPTWEKIGFLKAGPLPIRFGVLGHTGTRVGIGYRFNSSALAFDDHNLNTPVVLNLTKTLILHPVAAGLAGLASFFGLCGLTYYHGGTVVMVLLAALATVVCLLAFVLDLVLFGIARNSFRSQGISAQYDNACWLTLAALVALLLGFSTASYGVFARYKKNRQGRVS</sequence>
<reference evidence="6" key="1">
    <citation type="submission" date="2023-03" db="EMBL/GenBank/DDBJ databases">
        <title>Massive genome expansion in bonnet fungi (Mycena s.s.) driven by repeated elements and novel gene families across ecological guilds.</title>
        <authorList>
            <consortium name="Lawrence Berkeley National Laboratory"/>
            <person name="Harder C.B."/>
            <person name="Miyauchi S."/>
            <person name="Viragh M."/>
            <person name="Kuo A."/>
            <person name="Thoen E."/>
            <person name="Andreopoulos B."/>
            <person name="Lu D."/>
            <person name="Skrede I."/>
            <person name="Drula E."/>
            <person name="Henrissat B."/>
            <person name="Morin E."/>
            <person name="Kohler A."/>
            <person name="Barry K."/>
            <person name="LaButti K."/>
            <person name="Morin E."/>
            <person name="Salamov A."/>
            <person name="Lipzen A."/>
            <person name="Mereny Z."/>
            <person name="Hegedus B."/>
            <person name="Baldrian P."/>
            <person name="Stursova M."/>
            <person name="Weitz H."/>
            <person name="Taylor A."/>
            <person name="Grigoriev I.V."/>
            <person name="Nagy L.G."/>
            <person name="Martin F."/>
            <person name="Kauserud H."/>
        </authorList>
    </citation>
    <scope>NUCLEOTIDE SEQUENCE</scope>
    <source>
        <strain evidence="6">9284</strain>
    </source>
</reference>
<evidence type="ECO:0000313" key="7">
    <source>
        <dbReference type="Proteomes" id="UP001221142"/>
    </source>
</evidence>
<dbReference type="InterPro" id="IPR009571">
    <property type="entry name" value="SUR7/Rim9-like_fungi"/>
</dbReference>
<dbReference type="Pfam" id="PF06687">
    <property type="entry name" value="SUR7"/>
    <property type="match status" value="1"/>
</dbReference>
<dbReference type="InterPro" id="IPR051380">
    <property type="entry name" value="pH-response_reg_palI/RIM9"/>
</dbReference>
<keyword evidence="3 5" id="KW-1133">Transmembrane helix</keyword>
<dbReference type="GO" id="GO:0005886">
    <property type="term" value="C:plasma membrane"/>
    <property type="evidence" value="ECO:0007669"/>
    <property type="project" value="InterPro"/>
</dbReference>
<evidence type="ECO:0000256" key="4">
    <source>
        <dbReference type="ARBA" id="ARBA00023136"/>
    </source>
</evidence>
<dbReference type="Proteomes" id="UP001221142">
    <property type="component" value="Unassembled WGS sequence"/>
</dbReference>
<feature type="transmembrane region" description="Helical" evidence="5">
    <location>
        <begin position="162"/>
        <end position="182"/>
    </location>
</feature>